<accession>A0AA36BU30</accession>
<keyword evidence="7" id="KW-0472">Membrane</keyword>
<dbReference type="GO" id="GO:0007156">
    <property type="term" value="P:homophilic cell adhesion via plasma membrane adhesion molecules"/>
    <property type="evidence" value="ECO:0007669"/>
    <property type="project" value="InterPro"/>
</dbReference>
<keyword evidence="5" id="KW-0106">Calcium</keyword>
<protein>
    <submittedName>
        <fullName evidence="9">Cadherin-99C-like isoform X2</fullName>
    </submittedName>
</protein>
<dbReference type="GO" id="GO:0005509">
    <property type="term" value="F:calcium ion binding"/>
    <property type="evidence" value="ECO:0007669"/>
    <property type="project" value="UniProtKB-UniRule"/>
</dbReference>
<dbReference type="PROSITE" id="PS50268">
    <property type="entry name" value="CADHERIN_2"/>
    <property type="match status" value="1"/>
</dbReference>
<dbReference type="InterPro" id="IPR002126">
    <property type="entry name" value="Cadherin-like_dom"/>
</dbReference>
<comment type="subcellular location">
    <subcellularLocation>
        <location evidence="1">Membrane</location>
        <topology evidence="1">Single-pass membrane protein</topology>
    </subcellularLocation>
</comment>
<evidence type="ECO:0000256" key="7">
    <source>
        <dbReference type="SAM" id="Phobius"/>
    </source>
</evidence>
<dbReference type="CDD" id="cd11304">
    <property type="entry name" value="Cadherin_repeat"/>
    <property type="match status" value="1"/>
</dbReference>
<dbReference type="PANTHER" id="PTHR24028:SF328">
    <property type="entry name" value="CADHERIN-3"/>
    <property type="match status" value="1"/>
</dbReference>
<evidence type="ECO:0000256" key="1">
    <source>
        <dbReference type="ARBA" id="ARBA00004167"/>
    </source>
</evidence>
<evidence type="ECO:0000256" key="6">
    <source>
        <dbReference type="SAM" id="MobiDB-lite"/>
    </source>
</evidence>
<dbReference type="SUPFAM" id="SSF49313">
    <property type="entry name" value="Cadherin-like"/>
    <property type="match status" value="1"/>
</dbReference>
<evidence type="ECO:0000256" key="4">
    <source>
        <dbReference type="ARBA" id="ARBA00023180"/>
    </source>
</evidence>
<evidence type="ECO:0000259" key="8">
    <source>
        <dbReference type="PROSITE" id="PS50268"/>
    </source>
</evidence>
<name>A0AA36BU30_OCTVU</name>
<dbReference type="AlphaFoldDB" id="A0AA36BU30"/>
<dbReference type="InterPro" id="IPR050174">
    <property type="entry name" value="Protocadherin/Cadherin-CA"/>
</dbReference>
<organism evidence="9 10">
    <name type="scientific">Octopus vulgaris</name>
    <name type="common">Common octopus</name>
    <dbReference type="NCBI Taxonomy" id="6645"/>
    <lineage>
        <taxon>Eukaryota</taxon>
        <taxon>Metazoa</taxon>
        <taxon>Spiralia</taxon>
        <taxon>Lophotrochozoa</taxon>
        <taxon>Mollusca</taxon>
        <taxon>Cephalopoda</taxon>
        <taxon>Coleoidea</taxon>
        <taxon>Octopodiformes</taxon>
        <taxon>Octopoda</taxon>
        <taxon>Incirrata</taxon>
        <taxon>Octopodidae</taxon>
        <taxon>Octopus</taxon>
    </lineage>
</organism>
<proteinExistence type="predicted"/>
<feature type="region of interest" description="Disordered" evidence="6">
    <location>
        <begin position="359"/>
        <end position="398"/>
    </location>
</feature>
<dbReference type="GO" id="GO:0005886">
    <property type="term" value="C:plasma membrane"/>
    <property type="evidence" value="ECO:0007669"/>
    <property type="project" value="TreeGrafter"/>
</dbReference>
<dbReference type="EMBL" id="OX597837">
    <property type="protein sequence ID" value="CAI9740385.1"/>
    <property type="molecule type" value="Genomic_DNA"/>
</dbReference>
<feature type="domain" description="Cadherin" evidence="8">
    <location>
        <begin position="123"/>
        <end position="239"/>
    </location>
</feature>
<gene>
    <name evidence="9" type="ORF">OCTVUL_1B025084</name>
</gene>
<dbReference type="InterPro" id="IPR015919">
    <property type="entry name" value="Cadherin-like_sf"/>
</dbReference>
<sequence length="540" mass="59445">MLFGLGSYAVYGACTVDTSIKAFREDTDEGTVILKIPFNRKEKWEFQEEEPFGYLEMNTTAGGDHVITFIQSPDLEEINQKDSEEPVIESLKYTLNCTEDGMTHTYKQSVAIADVNEKRPYFTMSSYVTDIDELTMPGSIIFTLNDKAIDDDITGSIALFRLHPYNDSEVDGRGKFSLSAGGREIILTEVLDYDTMWPTGSTHYILNISVQDNGYPSSRVAFTTLAIRITDADDQGPAFVYPKCPLANNFCITPAYIAYVQSNSTAEEISQRRRAISCTLLVLVDQDDRNFKDIPSQVIRKNAKIPKDVQPVNGFSWTEGSVSMVIFFIVIGGLLILLVAMTAAFLVAYTARKPNRSANVSFDDCSSNSTSGTSLGSRDNISSSEVSSTRGSVNGDKIDIGSREELDTTIDVEGFGMGLSAADVSLGSLDACGLTATAAGNEAGCKVEAVEPMFRLAREQDYFSSACVLPGLTDLRADTGSFDNAKKCSKYIKKKKGKRSLRILDMFSSTSKKTSTLKNNSRRFNFGIENNWLDLPYNFD</sequence>
<keyword evidence="4" id="KW-0325">Glycoprotein</keyword>
<feature type="transmembrane region" description="Helical" evidence="7">
    <location>
        <begin position="325"/>
        <end position="349"/>
    </location>
</feature>
<dbReference type="PRINTS" id="PR00205">
    <property type="entry name" value="CADHERIN"/>
</dbReference>
<evidence type="ECO:0000256" key="3">
    <source>
        <dbReference type="ARBA" id="ARBA00022989"/>
    </source>
</evidence>
<evidence type="ECO:0000256" key="5">
    <source>
        <dbReference type="PROSITE-ProRule" id="PRU00043"/>
    </source>
</evidence>
<reference evidence="9" key="1">
    <citation type="submission" date="2023-08" db="EMBL/GenBank/DDBJ databases">
        <authorList>
            <person name="Alioto T."/>
            <person name="Alioto T."/>
            <person name="Gomez Garrido J."/>
        </authorList>
    </citation>
    <scope>NUCLEOTIDE SEQUENCE</scope>
</reference>
<keyword evidence="10" id="KW-1185">Reference proteome</keyword>
<dbReference type="SMART" id="SM00112">
    <property type="entry name" value="CA"/>
    <property type="match status" value="1"/>
</dbReference>
<feature type="compositionally biased region" description="Low complexity" evidence="6">
    <location>
        <begin position="366"/>
        <end position="392"/>
    </location>
</feature>
<dbReference type="Proteomes" id="UP001162480">
    <property type="component" value="Chromosome 24"/>
</dbReference>
<keyword evidence="3 7" id="KW-1133">Transmembrane helix</keyword>
<evidence type="ECO:0000256" key="2">
    <source>
        <dbReference type="ARBA" id="ARBA00022692"/>
    </source>
</evidence>
<dbReference type="Gene3D" id="2.60.40.60">
    <property type="entry name" value="Cadherins"/>
    <property type="match status" value="1"/>
</dbReference>
<evidence type="ECO:0000313" key="9">
    <source>
        <dbReference type="EMBL" id="CAI9740385.1"/>
    </source>
</evidence>
<keyword evidence="2 7" id="KW-0812">Transmembrane</keyword>
<evidence type="ECO:0000313" key="10">
    <source>
        <dbReference type="Proteomes" id="UP001162480"/>
    </source>
</evidence>
<dbReference type="PANTHER" id="PTHR24028">
    <property type="entry name" value="CADHERIN-87A"/>
    <property type="match status" value="1"/>
</dbReference>